<feature type="transmembrane region" description="Helical" evidence="1">
    <location>
        <begin position="200"/>
        <end position="220"/>
    </location>
</feature>
<keyword evidence="3" id="KW-1185">Reference proteome</keyword>
<keyword evidence="1" id="KW-0472">Membrane</keyword>
<evidence type="ECO:0000313" key="2">
    <source>
        <dbReference type="EMBL" id="KBZ61815.1"/>
    </source>
</evidence>
<accession>A0A051TYB0</accession>
<name>A0A051TYB0_9MYCO</name>
<protein>
    <submittedName>
        <fullName evidence="2">Uncharacterized protein</fullName>
    </submittedName>
</protein>
<reference evidence="2 3" key="1">
    <citation type="submission" date="2014-04" db="EMBL/GenBank/DDBJ databases">
        <title>The Genome Sequence of Mycobacterium tuberculosis TKK-01-0051.</title>
        <authorList>
            <consortium name="The Broad Institute Genomics Platform"/>
            <consortium name="The Broad Institute Genome Sequencing Center for Infectious Disease"/>
            <person name="Earl A.M."/>
            <person name="Cohen K."/>
            <person name="Pym A."/>
            <person name="Bishai W."/>
            <person name="Maharaj K."/>
            <person name="Desjardins C."/>
            <person name="Abeel T."/>
            <person name="Young S."/>
            <person name="Zeng Q."/>
            <person name="Gargeya S."/>
            <person name="Abouelleil A."/>
            <person name="Alvarado L."/>
            <person name="Chapman S.B."/>
            <person name="Gainer-Dewar J."/>
            <person name="Goldberg J."/>
            <person name="Griggs A."/>
            <person name="Gujja S."/>
            <person name="Hansen M."/>
            <person name="Howarth C."/>
            <person name="Imamovic A."/>
            <person name="Larimer J."/>
            <person name="Murphy C."/>
            <person name="Naylor J."/>
            <person name="Pearson M."/>
            <person name="Poon T.W."/>
            <person name="Priest M."/>
            <person name="Roberts A."/>
            <person name="Saif S."/>
            <person name="Shea T."/>
            <person name="Sykes S."/>
            <person name="Wortman J."/>
            <person name="Nusbaum C."/>
            <person name="Birren B."/>
        </authorList>
    </citation>
    <scope>NUCLEOTIDE SEQUENCE [LARGE SCALE GENOMIC DNA]</scope>
    <source>
        <strain evidence="2 3">TKK-01-0051</strain>
    </source>
</reference>
<feature type="transmembrane region" description="Helical" evidence="1">
    <location>
        <begin position="165"/>
        <end position="188"/>
    </location>
</feature>
<dbReference type="AlphaFoldDB" id="A0A051TYB0"/>
<proteinExistence type="predicted"/>
<comment type="caution">
    <text evidence="2">The sequence shown here is derived from an EMBL/GenBank/DDBJ whole genome shotgun (WGS) entry which is preliminary data.</text>
</comment>
<dbReference type="Proteomes" id="UP000025947">
    <property type="component" value="Unassembled WGS sequence"/>
</dbReference>
<organism evidence="2 3">
    <name type="scientific">Mycobacterium [tuberculosis] TKK-01-0051</name>
    <dbReference type="NCBI Taxonomy" id="1324261"/>
    <lineage>
        <taxon>Bacteria</taxon>
        <taxon>Bacillati</taxon>
        <taxon>Actinomycetota</taxon>
        <taxon>Actinomycetes</taxon>
        <taxon>Mycobacteriales</taxon>
        <taxon>Mycobacteriaceae</taxon>
        <taxon>Mycobacterium</taxon>
        <taxon>Mycobacterium avium complex (MAC)</taxon>
    </lineage>
</organism>
<keyword evidence="1" id="KW-1133">Transmembrane helix</keyword>
<feature type="transmembrane region" description="Helical" evidence="1">
    <location>
        <begin position="84"/>
        <end position="103"/>
    </location>
</feature>
<dbReference type="HOGENOM" id="CLU_068662_1_0_11"/>
<feature type="transmembrane region" description="Helical" evidence="1">
    <location>
        <begin position="240"/>
        <end position="258"/>
    </location>
</feature>
<dbReference type="PATRIC" id="fig|1324261.3.peg.2749"/>
<sequence length="264" mass="27977">MWGSVLGLGILAALNPVRLGLALLMISRPRPGPSLLAYWLGGLTVCIPELLIPLLLLNFTPMFGHVAHGSASPSTSSTLGKIQIGLGVVGLSIAAVLTVRFLVRPRTPQPAPEDARSPEMSMVSGAPIPMPRLLTRVPDESVKNPSPVRRLVNRIHDAWESGSSWVAWVVGIISVPVDGVLFIVAIIAASGASVSAQASASVAFIVLMYAVVEVILVGYVVAPAKTQTLLLVLHNWVRTYHRHILVALFTVVGVSQLAQGLHVL</sequence>
<evidence type="ECO:0000313" key="3">
    <source>
        <dbReference type="Proteomes" id="UP000025947"/>
    </source>
</evidence>
<gene>
    <name evidence="2" type="ORF">K875_02734</name>
</gene>
<dbReference type="Pfam" id="PF11139">
    <property type="entry name" value="SfLAP"/>
    <property type="match status" value="1"/>
</dbReference>
<dbReference type="InterPro" id="IPR021315">
    <property type="entry name" value="Gap/Sap"/>
</dbReference>
<dbReference type="EMBL" id="JLXW01000008">
    <property type="protein sequence ID" value="KBZ61815.1"/>
    <property type="molecule type" value="Genomic_DNA"/>
</dbReference>
<dbReference type="RefSeq" id="WP_044485432.1">
    <property type="nucleotide sequence ID" value="NZ_KK328284.1"/>
</dbReference>
<feature type="transmembrane region" description="Helical" evidence="1">
    <location>
        <begin position="38"/>
        <end position="63"/>
    </location>
</feature>
<keyword evidence="1" id="KW-0812">Transmembrane</keyword>
<evidence type="ECO:0000256" key="1">
    <source>
        <dbReference type="SAM" id="Phobius"/>
    </source>
</evidence>